<dbReference type="PANTHER" id="PTHR10819">
    <property type="entry name" value="PHOSPHOTRIESTERASE-RELATED"/>
    <property type="match status" value="1"/>
</dbReference>
<protein>
    <submittedName>
        <fullName evidence="6">Phosphotriesterase</fullName>
    </submittedName>
</protein>
<dbReference type="AlphaFoldDB" id="A0AAW5F408"/>
<feature type="binding site" description="via carbamate group" evidence="4">
    <location>
        <position position="167"/>
    </location>
    <ligand>
        <name>Zn(2+)</name>
        <dbReference type="ChEBI" id="CHEBI:29105"/>
        <label>1</label>
    </ligand>
</feature>
<dbReference type="Gene3D" id="3.20.20.140">
    <property type="entry name" value="Metal-dependent hydrolases"/>
    <property type="match status" value="1"/>
</dbReference>
<reference evidence="6" key="1">
    <citation type="journal article" date="2022" name="Cell Host Microbe">
        <title>Colonization of the live biotherapeutic product VE303 and modulation of the microbiota and metabolites in healthy volunteers.</title>
        <authorList>
            <person name="Dsouza M."/>
            <person name="Menon R."/>
            <person name="Crossette E."/>
            <person name="Bhattarai S.K."/>
            <person name="Schneider J."/>
            <person name="Kim Y.G."/>
            <person name="Reddy S."/>
            <person name="Caballero S."/>
            <person name="Felix C."/>
            <person name="Cornacchione L."/>
            <person name="Hendrickson J."/>
            <person name="Watson A.R."/>
            <person name="Minot S.S."/>
            <person name="Greenfield N."/>
            <person name="Schopf L."/>
            <person name="Szabady R."/>
            <person name="Patarroyo J."/>
            <person name="Smith W."/>
            <person name="Harrison P."/>
            <person name="Kuijper E.J."/>
            <person name="Kelly C.P."/>
            <person name="Olle B."/>
            <person name="Bobilev D."/>
            <person name="Silber J.L."/>
            <person name="Bucci V."/>
            <person name="Roberts B."/>
            <person name="Faith J."/>
            <person name="Norman J.M."/>
        </authorList>
    </citation>
    <scope>NUCLEOTIDE SEQUENCE</scope>
    <source>
        <strain evidence="6">VE303-04</strain>
    </source>
</reference>
<evidence type="ECO:0000256" key="1">
    <source>
        <dbReference type="ARBA" id="ARBA00022723"/>
    </source>
</evidence>
<dbReference type="InterPro" id="IPR001559">
    <property type="entry name" value="Phosphotriesterase"/>
</dbReference>
<feature type="modified residue" description="N6-carboxylysine" evidence="3 5">
    <location>
        <position position="167"/>
    </location>
</feature>
<comment type="caution">
    <text evidence="6">The sequence shown here is derived from an EMBL/GenBank/DDBJ whole genome shotgun (WGS) entry which is preliminary data.</text>
</comment>
<dbReference type="PANTHER" id="PTHR10819:SF3">
    <property type="entry name" value="PHOSPHOTRIESTERASE-RELATED PROTEIN"/>
    <property type="match status" value="1"/>
</dbReference>
<dbReference type="GO" id="GO:0016787">
    <property type="term" value="F:hydrolase activity"/>
    <property type="evidence" value="ECO:0007669"/>
    <property type="project" value="UniProtKB-KW"/>
</dbReference>
<comment type="similarity">
    <text evidence="5">Belongs to the metallo-dependent hydrolases superfamily. Phosphotriesterase family.</text>
</comment>
<dbReference type="SUPFAM" id="SSF51556">
    <property type="entry name" value="Metallo-dependent hydrolases"/>
    <property type="match status" value="1"/>
</dbReference>
<dbReference type="GO" id="GO:0008270">
    <property type="term" value="F:zinc ion binding"/>
    <property type="evidence" value="ECO:0007669"/>
    <property type="project" value="InterPro"/>
</dbReference>
<evidence type="ECO:0000313" key="6">
    <source>
        <dbReference type="EMBL" id="MCK0086249.1"/>
    </source>
</evidence>
<evidence type="ECO:0000256" key="5">
    <source>
        <dbReference type="PROSITE-ProRule" id="PRU00679"/>
    </source>
</evidence>
<feature type="binding site" evidence="4">
    <location>
        <position position="228"/>
    </location>
    <ligand>
        <name>Zn(2+)</name>
        <dbReference type="ChEBI" id="CHEBI:29105"/>
        <label>2</label>
    </ligand>
</feature>
<feature type="binding site" description="via carbamate group" evidence="4">
    <location>
        <position position="167"/>
    </location>
    <ligand>
        <name>Zn(2+)</name>
        <dbReference type="ChEBI" id="CHEBI:29105"/>
        <label>2</label>
    </ligand>
</feature>
<dbReference type="RefSeq" id="WP_004461998.1">
    <property type="nucleotide sequence ID" value="NZ_JAAIMZ010000008.1"/>
</dbReference>
<accession>A0AAW5F408</accession>
<gene>
    <name evidence="6" type="ORF">K5I21_10290</name>
</gene>
<proteinExistence type="inferred from homology"/>
<sequence length="360" mass="39396">MSRITTVCGDIAPEELGYTDMHEHVMFDGTDMGNICRPGMPGNLPIQWEDKISLENIGLLKRNFTLCRDAMNLDDEEVMTGEVADYKESGGDSLLELSVPGIRLDVAAIKRISEKTGVNIITATGFYIESSWMGRFDGWNTADFYKRIMDEFENGIEGTGIKPGCVKIALSSFTQREEMSLRAGGQAAKETGMSITVHPCGRGGGEPGKVVEILKEEGVPAEKIVIAHVPMANNRGLSEMIRYPELWALNLDVAKSILAEGANISVEFMSGQIDLEALGSQSNPDYMKLAGLVKLINEGHCRQMVLGTDMCVKTMTRRCGGEGYCRLTKFAVPALKQYGGVSDYAVRSIMIENPARILAY</sequence>
<feature type="binding site" evidence="4">
    <location>
        <position position="24"/>
    </location>
    <ligand>
        <name>Zn(2+)</name>
        <dbReference type="ChEBI" id="CHEBI:29105"/>
        <label>1</label>
    </ligand>
</feature>
<organism evidence="6 7">
    <name type="scientific">Clostridium symbiosum</name>
    <name type="common">Bacteroides symbiosus</name>
    <dbReference type="NCBI Taxonomy" id="1512"/>
    <lineage>
        <taxon>Bacteria</taxon>
        <taxon>Bacillati</taxon>
        <taxon>Bacillota</taxon>
        <taxon>Clostridia</taxon>
        <taxon>Lachnospirales</taxon>
        <taxon>Lachnospiraceae</taxon>
        <taxon>Otoolea</taxon>
    </lineage>
</organism>
<feature type="binding site" evidence="4">
    <location>
        <position position="198"/>
    </location>
    <ligand>
        <name>Zn(2+)</name>
        <dbReference type="ChEBI" id="CHEBI:29105"/>
        <label>2</label>
    </ligand>
</feature>
<evidence type="ECO:0000256" key="4">
    <source>
        <dbReference type="PIRSR" id="PIRSR601559-51"/>
    </source>
</evidence>
<dbReference type="InterPro" id="IPR032466">
    <property type="entry name" value="Metal_Hydrolase"/>
</dbReference>
<feature type="binding site" evidence="4">
    <location>
        <position position="22"/>
    </location>
    <ligand>
        <name>Zn(2+)</name>
        <dbReference type="ChEBI" id="CHEBI:29105"/>
        <label>1</label>
    </ligand>
</feature>
<evidence type="ECO:0000313" key="7">
    <source>
        <dbReference type="Proteomes" id="UP001203136"/>
    </source>
</evidence>
<dbReference type="Proteomes" id="UP001203136">
    <property type="component" value="Unassembled WGS sequence"/>
</dbReference>
<keyword evidence="1 4" id="KW-0479">Metal-binding</keyword>
<evidence type="ECO:0000256" key="2">
    <source>
        <dbReference type="ARBA" id="ARBA00022801"/>
    </source>
</evidence>
<dbReference type="Pfam" id="PF02126">
    <property type="entry name" value="PTE"/>
    <property type="match status" value="1"/>
</dbReference>
<comment type="cofactor">
    <cofactor evidence="4">
        <name>a divalent metal cation</name>
        <dbReference type="ChEBI" id="CHEBI:60240"/>
    </cofactor>
    <text evidence="4">Binds 2 divalent metal cations per subunit.</text>
</comment>
<feature type="binding site" evidence="4">
    <location>
        <position position="309"/>
    </location>
    <ligand>
        <name>Zn(2+)</name>
        <dbReference type="ChEBI" id="CHEBI:29105"/>
        <label>1</label>
    </ligand>
</feature>
<dbReference type="PROSITE" id="PS51347">
    <property type="entry name" value="PHOSPHOTRIESTERASE_2"/>
    <property type="match status" value="1"/>
</dbReference>
<keyword evidence="2" id="KW-0378">Hydrolase</keyword>
<dbReference type="EMBL" id="JAINVB010000001">
    <property type="protein sequence ID" value="MCK0086249.1"/>
    <property type="molecule type" value="Genomic_DNA"/>
</dbReference>
<name>A0AAW5F408_CLOSY</name>
<evidence type="ECO:0000256" key="3">
    <source>
        <dbReference type="PIRSR" id="PIRSR601559-50"/>
    </source>
</evidence>